<dbReference type="EMBL" id="WMIA01000017">
    <property type="protein sequence ID" value="MTF39778.1"/>
    <property type="molecule type" value="Genomic_DNA"/>
</dbReference>
<dbReference type="NCBIfam" id="NF033921">
    <property type="entry name" value="por_somb"/>
    <property type="match status" value="1"/>
</dbReference>
<proteinExistence type="inferred from homology"/>
<dbReference type="Gene3D" id="2.40.160.180">
    <property type="entry name" value="Carbohydrate-selective porin OprB"/>
    <property type="match status" value="1"/>
</dbReference>
<protein>
    <submittedName>
        <fullName evidence="5">Iron uptake porin</fullName>
    </submittedName>
</protein>
<dbReference type="Pfam" id="PF04966">
    <property type="entry name" value="OprB"/>
    <property type="match status" value="1"/>
</dbReference>
<keyword evidence="3" id="KW-0175">Coiled coil</keyword>
<accession>A0A844GXT3</accession>
<evidence type="ECO:0000313" key="6">
    <source>
        <dbReference type="Proteomes" id="UP000437131"/>
    </source>
</evidence>
<dbReference type="InterPro" id="IPR007049">
    <property type="entry name" value="Carb-sel_porin_OprB"/>
</dbReference>
<comment type="caution">
    <text evidence="5">The sequence shown here is derived from an EMBL/GenBank/DDBJ whole genome shotgun (WGS) entry which is preliminary data.</text>
</comment>
<comment type="similarity">
    <text evidence="1 2">Belongs to the OprB family.</text>
</comment>
<gene>
    <name evidence="5" type="ORF">GGC33_12700</name>
</gene>
<evidence type="ECO:0000259" key="4">
    <source>
        <dbReference type="PROSITE" id="PS51272"/>
    </source>
</evidence>
<dbReference type="Pfam" id="PF00395">
    <property type="entry name" value="SLH"/>
    <property type="match status" value="1"/>
</dbReference>
<evidence type="ECO:0000256" key="3">
    <source>
        <dbReference type="SAM" id="Coils"/>
    </source>
</evidence>
<evidence type="ECO:0000256" key="2">
    <source>
        <dbReference type="RuleBase" id="RU363072"/>
    </source>
</evidence>
<evidence type="ECO:0000256" key="1">
    <source>
        <dbReference type="ARBA" id="ARBA00008769"/>
    </source>
</evidence>
<evidence type="ECO:0000313" key="5">
    <source>
        <dbReference type="EMBL" id="MTF39778.1"/>
    </source>
</evidence>
<dbReference type="GO" id="GO:0015288">
    <property type="term" value="F:porin activity"/>
    <property type="evidence" value="ECO:0007669"/>
    <property type="project" value="InterPro"/>
</dbReference>
<organism evidence="5 6">
    <name type="scientific">Cyanobacterium aponinum 0216</name>
    <dbReference type="NCBI Taxonomy" id="2676140"/>
    <lineage>
        <taxon>Bacteria</taxon>
        <taxon>Bacillati</taxon>
        <taxon>Cyanobacteriota</taxon>
        <taxon>Cyanophyceae</taxon>
        <taxon>Oscillatoriophycideae</taxon>
        <taxon>Chroococcales</taxon>
        <taxon>Geminocystaceae</taxon>
        <taxon>Cyanobacterium</taxon>
    </lineage>
</organism>
<dbReference type="Proteomes" id="UP000437131">
    <property type="component" value="Unassembled WGS sequence"/>
</dbReference>
<dbReference type="PANTHER" id="PTHR43308:SF1">
    <property type="entry name" value="OUTER MEMBRANE PROTEIN ALPHA"/>
    <property type="match status" value="1"/>
</dbReference>
<dbReference type="GO" id="GO:0016020">
    <property type="term" value="C:membrane"/>
    <property type="evidence" value="ECO:0007669"/>
    <property type="project" value="InterPro"/>
</dbReference>
<dbReference type="PANTHER" id="PTHR43308">
    <property type="entry name" value="OUTER MEMBRANE PROTEIN ALPHA-RELATED"/>
    <property type="match status" value="1"/>
</dbReference>
<dbReference type="InterPro" id="IPR038673">
    <property type="entry name" value="OprB_sf"/>
</dbReference>
<dbReference type="AlphaFoldDB" id="A0A844GXT3"/>
<name>A0A844GXT3_9CHRO</name>
<dbReference type="InterPro" id="IPR047684">
    <property type="entry name" value="Por_som-like"/>
</dbReference>
<feature type="domain" description="SLH" evidence="4">
    <location>
        <begin position="61"/>
        <end position="125"/>
    </location>
</feature>
<dbReference type="InterPro" id="IPR001119">
    <property type="entry name" value="SLH_dom"/>
</dbReference>
<dbReference type="PROSITE" id="PS51272">
    <property type="entry name" value="SLH"/>
    <property type="match status" value="1"/>
</dbReference>
<feature type="coiled-coil region" evidence="3">
    <location>
        <begin position="126"/>
        <end position="167"/>
    </location>
</feature>
<dbReference type="GO" id="GO:0008643">
    <property type="term" value="P:carbohydrate transport"/>
    <property type="evidence" value="ECO:0007669"/>
    <property type="project" value="InterPro"/>
</dbReference>
<reference evidence="5 6" key="1">
    <citation type="submission" date="2019-11" db="EMBL/GenBank/DDBJ databases">
        <title>Isolation of a new High Light Tolerant Cyanobacteria.</title>
        <authorList>
            <person name="Dobson Z."/>
            <person name="Vaughn N."/>
            <person name="Vaughn M."/>
            <person name="Fromme P."/>
            <person name="Mazor Y."/>
        </authorList>
    </citation>
    <scope>NUCLEOTIDE SEQUENCE [LARGE SCALE GENOMIC DNA]</scope>
    <source>
        <strain evidence="5 6">0216</strain>
    </source>
</reference>
<sequence length="543" mass="59684">MCEELKMNNRFFSTLVLMGVSAIAFFPSQVRSNPVNNADILQQLENYNQENSKKSQNQVTSVSQLRDVSPTDWAFEALRSLVERYGCIVGYPDRTYRGNRTLSRYEFAAGLNACMQQMERLIASSESVLREDIEKLKRLMSEFEAELAALGARVDNLEGRVAFLEDHQFSTTTKLTGEVVIGLASIFNGQKNNGSENIEQVPVLGNRTRLEFNTSFTGRDLLYTRLATGNFPDFADTANTPQATLAFAQPDDNDVVVEVLNYNFPISDNVTLWLEATGGAFDDFTNTLSILDGDGGSGALSVFGTRNFAYYEGEGSGLALEGNFGQFGWSVGYLASDASSPQNGEGLFNGAYGLLGQVGYYPNDNFGIAFAYGHGYNTSAIAANSRKFSETIALANDDINTSHNTYSLTMSWQLAESFVLGAWGGYSKVSNLNSFDNGLYTVGRGTSDYWYWAATLGFPDLFKEGNLGGIIVGMQPWQSESNIRVNGERLRNDDNSFHVEAFYQYALNDNISITPGVVVVTNPANNTNNDPLVIGTIRTTFTF</sequence>
<dbReference type="InterPro" id="IPR051465">
    <property type="entry name" value="Cell_Envelope_Struct_Comp"/>
</dbReference>